<feature type="non-terminal residue" evidence="4">
    <location>
        <position position="1"/>
    </location>
</feature>
<dbReference type="Pfam" id="PF02812">
    <property type="entry name" value="ELFV_dehydrog_N"/>
    <property type="match status" value="1"/>
</dbReference>
<gene>
    <name evidence="4" type="ORF">Q604_UNBc4C00198G0001</name>
</gene>
<proteinExistence type="inferred from homology"/>
<dbReference type="Gene3D" id="3.40.50.720">
    <property type="entry name" value="NAD(P)-binding Rossmann-like Domain"/>
    <property type="match status" value="1"/>
</dbReference>
<evidence type="ECO:0000259" key="3">
    <source>
        <dbReference type="Pfam" id="PF02812"/>
    </source>
</evidence>
<comment type="caution">
    <text evidence="4">The sequence shown here is derived from an EMBL/GenBank/DDBJ whole genome shotgun (WGS) entry which is preliminary data.</text>
</comment>
<dbReference type="SUPFAM" id="SSF53223">
    <property type="entry name" value="Aminoacid dehydrogenase-like, N-terminal domain"/>
    <property type="match status" value="1"/>
</dbReference>
<keyword evidence="2" id="KW-0560">Oxidoreductase</keyword>
<name>W1WCD8_9ZZZZ</name>
<dbReference type="GO" id="GO:0005829">
    <property type="term" value="C:cytosol"/>
    <property type="evidence" value="ECO:0007669"/>
    <property type="project" value="TreeGrafter"/>
</dbReference>
<protein>
    <submittedName>
        <fullName evidence="4">Glutamate dehydrogenase</fullName>
    </submittedName>
</protein>
<evidence type="ECO:0000256" key="1">
    <source>
        <dbReference type="ARBA" id="ARBA00006382"/>
    </source>
</evidence>
<dbReference type="PANTHER" id="PTHR43571">
    <property type="entry name" value="NADP-SPECIFIC GLUTAMATE DEHYDROGENASE 1-RELATED"/>
    <property type="match status" value="1"/>
</dbReference>
<comment type="similarity">
    <text evidence="1">Belongs to the Glu/Leu/Phe/Val dehydrogenases family.</text>
</comment>
<dbReference type="AlphaFoldDB" id="W1WCD8"/>
<dbReference type="EMBL" id="AZMM01018979">
    <property type="protein sequence ID" value="ETJ15798.1"/>
    <property type="molecule type" value="Genomic_DNA"/>
</dbReference>
<dbReference type="InterPro" id="IPR006097">
    <property type="entry name" value="Glu/Leu/Phe/Val/Trp_DH_dimer"/>
</dbReference>
<dbReference type="GO" id="GO:0006537">
    <property type="term" value="P:glutamate biosynthetic process"/>
    <property type="evidence" value="ECO:0007669"/>
    <property type="project" value="TreeGrafter"/>
</dbReference>
<feature type="domain" description="Glutamate/phenylalanine/leucine/valine/L-tryptophan dehydrogenase dimerisation" evidence="3">
    <location>
        <begin position="1"/>
        <end position="43"/>
    </location>
</feature>
<dbReference type="InterPro" id="IPR046346">
    <property type="entry name" value="Aminoacid_DH-like_N_sf"/>
</dbReference>
<dbReference type="InterPro" id="IPR050724">
    <property type="entry name" value="Glu_Leu_Phe_Val_DH"/>
</dbReference>
<dbReference type="Gene3D" id="3.40.50.10860">
    <property type="entry name" value="Leucine Dehydrogenase, chain A, domain 1"/>
    <property type="match status" value="1"/>
</dbReference>
<evidence type="ECO:0000256" key="2">
    <source>
        <dbReference type="ARBA" id="ARBA00023002"/>
    </source>
</evidence>
<dbReference type="PANTHER" id="PTHR43571:SF1">
    <property type="entry name" value="NADP-SPECIFIC GLUTAMATE DEHYDROGENASE 1-RELATED"/>
    <property type="match status" value="1"/>
</dbReference>
<accession>W1WCD8</accession>
<dbReference type="GO" id="GO:0004354">
    <property type="term" value="F:glutamate dehydrogenase (NADP+) activity"/>
    <property type="evidence" value="ECO:0007669"/>
    <property type="project" value="TreeGrafter"/>
</dbReference>
<evidence type="ECO:0000313" key="4">
    <source>
        <dbReference type="EMBL" id="ETJ15798.1"/>
    </source>
</evidence>
<feature type="non-terminal residue" evidence="4">
    <location>
        <position position="107"/>
    </location>
</feature>
<sequence length="107" mass="11833">IMRFCQSFMSELYKYIGGNMDVPAGDIGVGGREIGYLYGYYKKLRSLSDQAVLTGKGLTSFISLTISNFIPSLSYIYPLESHKATTLAPNSWAFCVAYIATLPEPEI</sequence>
<reference evidence="4" key="1">
    <citation type="submission" date="2013-12" db="EMBL/GenBank/DDBJ databases">
        <title>A Varibaculum cambriense genome reconstructed from a premature infant gut community with otherwise low bacterial novelty that shifts toward anaerobic metabolism during the third week of life.</title>
        <authorList>
            <person name="Brown C.T."/>
            <person name="Sharon I."/>
            <person name="Thomas B.C."/>
            <person name="Castelle C.J."/>
            <person name="Morowitz M.J."/>
            <person name="Banfield J.F."/>
        </authorList>
    </citation>
    <scope>NUCLEOTIDE SEQUENCE</scope>
</reference>
<organism evidence="4">
    <name type="scientific">human gut metagenome</name>
    <dbReference type="NCBI Taxonomy" id="408170"/>
    <lineage>
        <taxon>unclassified sequences</taxon>
        <taxon>metagenomes</taxon>
        <taxon>organismal metagenomes</taxon>
    </lineage>
</organism>